<evidence type="ECO:0000256" key="1">
    <source>
        <dbReference type="SAM" id="MobiDB-lite"/>
    </source>
</evidence>
<dbReference type="Proteomes" id="UP000321947">
    <property type="component" value="Unassembled WGS sequence"/>
</dbReference>
<protein>
    <submittedName>
        <fullName evidence="2">Uncharacterized protein</fullName>
    </submittedName>
</protein>
<evidence type="ECO:0000313" key="3">
    <source>
        <dbReference type="EMBL" id="TYK10602.1"/>
    </source>
</evidence>
<reference evidence="4 5" key="1">
    <citation type="submission" date="2019-08" db="EMBL/GenBank/DDBJ databases">
        <title>Draft genome sequences of two oriental melons (Cucumis melo L. var makuwa).</title>
        <authorList>
            <person name="Kwon S.-Y."/>
        </authorList>
    </citation>
    <scope>NUCLEOTIDE SEQUENCE [LARGE SCALE GENOMIC DNA]</scope>
    <source>
        <strain evidence="5">cv. Chang Bougi</strain>
        <strain evidence="4">cv. SW 3</strain>
        <tissue evidence="2">Leaf</tissue>
    </source>
</reference>
<feature type="compositionally biased region" description="Basic and acidic residues" evidence="1">
    <location>
        <begin position="1"/>
        <end position="15"/>
    </location>
</feature>
<comment type="caution">
    <text evidence="2">The sequence shown here is derived from an EMBL/GenBank/DDBJ whole genome shotgun (WGS) entry which is preliminary data.</text>
</comment>
<sequence length="61" mass="6398">MDDIVIVDRKRRDDASLQASQRAVGEGDAGRDGAYDEAGGVAFLKRGGIGGGERGQQQPSH</sequence>
<dbReference type="AlphaFoldDB" id="A0A5A7UVT9"/>
<accession>A0A5A7UVT9</accession>
<dbReference type="Proteomes" id="UP000321393">
    <property type="component" value="Unassembled WGS sequence"/>
</dbReference>
<dbReference type="EMBL" id="SSTE01006676">
    <property type="protein sequence ID" value="KAA0058807.1"/>
    <property type="molecule type" value="Genomic_DNA"/>
</dbReference>
<name>A0A5A7UVT9_CUCMM</name>
<feature type="region of interest" description="Disordered" evidence="1">
    <location>
        <begin position="1"/>
        <end position="32"/>
    </location>
</feature>
<gene>
    <name evidence="3" type="ORF">E5676_scaffold459G002590</name>
    <name evidence="2" type="ORF">E6C27_scaffold339G002820</name>
</gene>
<evidence type="ECO:0000313" key="5">
    <source>
        <dbReference type="Proteomes" id="UP000321947"/>
    </source>
</evidence>
<dbReference type="EMBL" id="SSTD01011126">
    <property type="protein sequence ID" value="TYK10602.1"/>
    <property type="molecule type" value="Genomic_DNA"/>
</dbReference>
<evidence type="ECO:0000313" key="4">
    <source>
        <dbReference type="Proteomes" id="UP000321393"/>
    </source>
</evidence>
<organism evidence="2 4">
    <name type="scientific">Cucumis melo var. makuwa</name>
    <name type="common">Oriental melon</name>
    <dbReference type="NCBI Taxonomy" id="1194695"/>
    <lineage>
        <taxon>Eukaryota</taxon>
        <taxon>Viridiplantae</taxon>
        <taxon>Streptophyta</taxon>
        <taxon>Embryophyta</taxon>
        <taxon>Tracheophyta</taxon>
        <taxon>Spermatophyta</taxon>
        <taxon>Magnoliopsida</taxon>
        <taxon>eudicotyledons</taxon>
        <taxon>Gunneridae</taxon>
        <taxon>Pentapetalae</taxon>
        <taxon>rosids</taxon>
        <taxon>fabids</taxon>
        <taxon>Cucurbitales</taxon>
        <taxon>Cucurbitaceae</taxon>
        <taxon>Benincaseae</taxon>
        <taxon>Cucumis</taxon>
    </lineage>
</organism>
<evidence type="ECO:0000313" key="2">
    <source>
        <dbReference type="EMBL" id="KAA0058807.1"/>
    </source>
</evidence>
<proteinExistence type="predicted"/>